<dbReference type="EMBL" id="JACSQL010000012">
    <property type="protein sequence ID" value="MBD7970452.1"/>
    <property type="molecule type" value="Genomic_DNA"/>
</dbReference>
<organism evidence="2 3">
    <name type="scientific">Paenibacillus gallinarum</name>
    <dbReference type="NCBI Taxonomy" id="2762232"/>
    <lineage>
        <taxon>Bacteria</taxon>
        <taxon>Bacillati</taxon>
        <taxon>Bacillota</taxon>
        <taxon>Bacilli</taxon>
        <taxon>Bacillales</taxon>
        <taxon>Paenibacillaceae</taxon>
        <taxon>Paenibacillus</taxon>
    </lineage>
</organism>
<dbReference type="Proteomes" id="UP000608071">
    <property type="component" value="Unassembled WGS sequence"/>
</dbReference>
<sequence length="171" mass="19992">MKRRDAWKTEEDILLLQTVISYISKGKTQLDAFEYVGEKLNRSAAAVGFRWNGKLRAKFDNQIREAKNNKKILSVQRNILNETKEINTDQLQLNQIIYSVISLNDEYEQMLWSIKDLRDKIDSIDNEIKEIKEAKILLPSNNIDLENLEALKKIVLKTTELLRKETKRTAI</sequence>
<dbReference type="InterPro" id="IPR014243">
    <property type="entry name" value="RsfA-like"/>
</dbReference>
<proteinExistence type="predicted"/>
<evidence type="ECO:0000256" key="1">
    <source>
        <dbReference type="SAM" id="Coils"/>
    </source>
</evidence>
<evidence type="ECO:0008006" key="4">
    <source>
        <dbReference type="Google" id="ProtNLM"/>
    </source>
</evidence>
<reference evidence="2 3" key="1">
    <citation type="submission" date="2020-08" db="EMBL/GenBank/DDBJ databases">
        <title>A Genomic Blueprint of the Chicken Gut Microbiome.</title>
        <authorList>
            <person name="Gilroy R."/>
            <person name="Ravi A."/>
            <person name="Getino M."/>
            <person name="Pursley I."/>
            <person name="Horton D.L."/>
            <person name="Alikhan N.-F."/>
            <person name="Baker D."/>
            <person name="Gharbi K."/>
            <person name="Hall N."/>
            <person name="Watson M."/>
            <person name="Adriaenssens E.M."/>
            <person name="Foster-Nyarko E."/>
            <person name="Jarju S."/>
            <person name="Secka A."/>
            <person name="Antonio M."/>
            <person name="Oren A."/>
            <person name="Chaudhuri R."/>
            <person name="La Ragione R.M."/>
            <person name="Hildebrand F."/>
            <person name="Pallen M.J."/>
        </authorList>
    </citation>
    <scope>NUCLEOTIDE SEQUENCE [LARGE SCALE GENOMIC DNA]</scope>
    <source>
        <strain evidence="2 3">Sa2BVA9</strain>
    </source>
</reference>
<comment type="caution">
    <text evidence="2">The sequence shown here is derived from an EMBL/GenBank/DDBJ whole genome shotgun (WGS) entry which is preliminary data.</text>
</comment>
<dbReference type="PANTHER" id="PTHR41302">
    <property type="entry name" value="PRESPORE-SPECIFIC TRANSCRIPTIONAL REGULATOR RSFA-RELATED"/>
    <property type="match status" value="1"/>
</dbReference>
<protein>
    <recommendedName>
        <fullName evidence="4">RsfA family transcriptional regulator</fullName>
    </recommendedName>
</protein>
<keyword evidence="3" id="KW-1185">Reference proteome</keyword>
<feature type="coiled-coil region" evidence="1">
    <location>
        <begin position="56"/>
        <end position="83"/>
    </location>
</feature>
<evidence type="ECO:0000313" key="3">
    <source>
        <dbReference type="Proteomes" id="UP000608071"/>
    </source>
</evidence>
<keyword evidence="1" id="KW-0175">Coiled coil</keyword>
<evidence type="ECO:0000313" key="2">
    <source>
        <dbReference type="EMBL" id="MBD7970452.1"/>
    </source>
</evidence>
<name>A0ABR8T420_9BACL</name>
<dbReference type="PANTHER" id="PTHR41302:SF2">
    <property type="entry name" value="PRESPORE SPECIFIC TRANSCRIPTIONAL ACTIVATOR RSFA"/>
    <property type="match status" value="1"/>
</dbReference>
<dbReference type="RefSeq" id="WP_160035264.1">
    <property type="nucleotide sequence ID" value="NZ_JACSQL010000012.1"/>
</dbReference>
<accession>A0ABR8T420</accession>
<gene>
    <name evidence="2" type="ORF">H9647_20500</name>
</gene>